<evidence type="ECO:0000313" key="3">
    <source>
        <dbReference type="EMBL" id="KAK3782122.1"/>
    </source>
</evidence>
<evidence type="ECO:0000313" key="4">
    <source>
        <dbReference type="Proteomes" id="UP001283361"/>
    </source>
</evidence>
<dbReference type="EMBL" id="JAWDGP010007924">
    <property type="protein sequence ID" value="KAK3700042.1"/>
    <property type="molecule type" value="Genomic_DNA"/>
</dbReference>
<gene>
    <name evidence="3" type="ORF">RRG08_046150</name>
    <name evidence="2" type="ORF">RRG08_052498</name>
</gene>
<dbReference type="Proteomes" id="UP001283361">
    <property type="component" value="Unassembled WGS sequence"/>
</dbReference>
<name>A0AAE0XNL7_9GAST</name>
<evidence type="ECO:0000313" key="2">
    <source>
        <dbReference type="EMBL" id="KAK3700042.1"/>
    </source>
</evidence>
<proteinExistence type="predicted"/>
<reference evidence="2" key="1">
    <citation type="journal article" date="2023" name="G3 (Bethesda)">
        <title>A reference genome for the long-term kleptoplast-retaining sea slug Elysia crispata morphotype clarki.</title>
        <authorList>
            <person name="Eastman K.E."/>
            <person name="Pendleton A.L."/>
            <person name="Shaikh M.A."/>
            <person name="Suttiyut T."/>
            <person name="Ogas R."/>
            <person name="Tomko P."/>
            <person name="Gavelis G."/>
            <person name="Widhalm J.R."/>
            <person name="Wisecaver J.H."/>
        </authorList>
    </citation>
    <scope>NUCLEOTIDE SEQUENCE</scope>
    <source>
        <strain evidence="2">ECLA1</strain>
    </source>
</reference>
<evidence type="ECO:0000256" key="1">
    <source>
        <dbReference type="SAM" id="MobiDB-lite"/>
    </source>
</evidence>
<protein>
    <submittedName>
        <fullName evidence="2">Uncharacterized protein</fullName>
    </submittedName>
</protein>
<dbReference type="EMBL" id="JAWDGP010002536">
    <property type="protein sequence ID" value="KAK3782122.1"/>
    <property type="molecule type" value="Genomic_DNA"/>
</dbReference>
<feature type="compositionally biased region" description="Basic and acidic residues" evidence="1">
    <location>
        <begin position="34"/>
        <end position="63"/>
    </location>
</feature>
<keyword evidence="4" id="KW-1185">Reference proteome</keyword>
<organism evidence="2 4">
    <name type="scientific">Elysia crispata</name>
    <name type="common">lettuce slug</name>
    <dbReference type="NCBI Taxonomy" id="231223"/>
    <lineage>
        <taxon>Eukaryota</taxon>
        <taxon>Metazoa</taxon>
        <taxon>Spiralia</taxon>
        <taxon>Lophotrochozoa</taxon>
        <taxon>Mollusca</taxon>
        <taxon>Gastropoda</taxon>
        <taxon>Heterobranchia</taxon>
        <taxon>Euthyneura</taxon>
        <taxon>Panpulmonata</taxon>
        <taxon>Sacoglossa</taxon>
        <taxon>Placobranchoidea</taxon>
        <taxon>Plakobranchidae</taxon>
        <taxon>Elysia</taxon>
    </lineage>
</organism>
<dbReference type="AlphaFoldDB" id="A0AAE0XNL7"/>
<sequence>MNKRKHKRGQEEDEKEERLGEQEIDEKEQRHRRQENDEKEERLREQEKDTRCDPEELGLREYDVPGQQESLRHETETASEEDGDTELHLSGDSGRIRSASI</sequence>
<feature type="region of interest" description="Disordered" evidence="1">
    <location>
        <begin position="1"/>
        <end position="101"/>
    </location>
</feature>
<comment type="caution">
    <text evidence="2">The sequence shown here is derived from an EMBL/GenBank/DDBJ whole genome shotgun (WGS) entry which is preliminary data.</text>
</comment>
<accession>A0AAE0XNL7</accession>